<gene>
    <name evidence="1" type="ORF">Bhyg_10098</name>
</gene>
<feature type="non-terminal residue" evidence="1">
    <location>
        <position position="141"/>
    </location>
</feature>
<dbReference type="AlphaFoldDB" id="A0A9Q0RYZ5"/>
<dbReference type="OrthoDB" id="10260459at2759"/>
<reference evidence="1" key="1">
    <citation type="submission" date="2022-07" db="EMBL/GenBank/DDBJ databases">
        <authorList>
            <person name="Trinca V."/>
            <person name="Uliana J.V.C."/>
            <person name="Torres T.T."/>
            <person name="Ward R.J."/>
            <person name="Monesi N."/>
        </authorList>
    </citation>
    <scope>NUCLEOTIDE SEQUENCE</scope>
    <source>
        <strain evidence="1">HSMRA1968</strain>
        <tissue evidence="1">Whole embryos</tissue>
    </source>
</reference>
<keyword evidence="2" id="KW-1185">Reference proteome</keyword>
<protein>
    <submittedName>
        <fullName evidence="1">Uncharacterized protein</fullName>
    </submittedName>
</protein>
<name>A0A9Q0RYZ5_9DIPT</name>
<organism evidence="1 2">
    <name type="scientific">Pseudolycoriella hygida</name>
    <dbReference type="NCBI Taxonomy" id="35572"/>
    <lineage>
        <taxon>Eukaryota</taxon>
        <taxon>Metazoa</taxon>
        <taxon>Ecdysozoa</taxon>
        <taxon>Arthropoda</taxon>
        <taxon>Hexapoda</taxon>
        <taxon>Insecta</taxon>
        <taxon>Pterygota</taxon>
        <taxon>Neoptera</taxon>
        <taxon>Endopterygota</taxon>
        <taxon>Diptera</taxon>
        <taxon>Nematocera</taxon>
        <taxon>Sciaroidea</taxon>
        <taxon>Sciaridae</taxon>
        <taxon>Pseudolycoriella</taxon>
    </lineage>
</organism>
<accession>A0A9Q0RYZ5</accession>
<dbReference type="Proteomes" id="UP001151699">
    <property type="component" value="Chromosome X"/>
</dbReference>
<comment type="caution">
    <text evidence="1">The sequence shown here is derived from an EMBL/GenBank/DDBJ whole genome shotgun (WGS) entry which is preliminary data.</text>
</comment>
<evidence type="ECO:0000313" key="1">
    <source>
        <dbReference type="EMBL" id="KAJ6637368.1"/>
    </source>
</evidence>
<dbReference type="EMBL" id="WJQU01000003">
    <property type="protein sequence ID" value="KAJ6637368.1"/>
    <property type="molecule type" value="Genomic_DNA"/>
</dbReference>
<proteinExistence type="predicted"/>
<evidence type="ECO:0000313" key="2">
    <source>
        <dbReference type="Proteomes" id="UP001151699"/>
    </source>
</evidence>
<sequence length="141" mass="17271">MKSRQDDEPSKFLKSLNILKNQILDLTKSKDKIIQTIKNDFTRISAKYHSMLEKQDYDLHYLAQRINNYLSNLKKCYYRQILNLDETINEFHRNEYERLYNSRHEFSTEIVLDEDTSKMLENIDKKYEVEREYRKSLQTKF</sequence>